<dbReference type="InterPro" id="IPR013517">
    <property type="entry name" value="FG-GAP"/>
</dbReference>
<evidence type="ECO:0000313" key="4">
    <source>
        <dbReference type="Proteomes" id="UP000579153"/>
    </source>
</evidence>
<dbReference type="InterPro" id="IPR013783">
    <property type="entry name" value="Ig-like_fold"/>
</dbReference>
<dbReference type="Proteomes" id="UP000579153">
    <property type="component" value="Unassembled WGS sequence"/>
</dbReference>
<protein>
    <recommendedName>
        <fullName evidence="5">Repeat domain-containing protein</fullName>
    </recommendedName>
</protein>
<dbReference type="Pfam" id="PF01839">
    <property type="entry name" value="FG-GAP"/>
    <property type="match status" value="1"/>
</dbReference>
<dbReference type="GO" id="GO:0005975">
    <property type="term" value="P:carbohydrate metabolic process"/>
    <property type="evidence" value="ECO:0007669"/>
    <property type="project" value="UniProtKB-ARBA"/>
</dbReference>
<dbReference type="Pfam" id="PF13517">
    <property type="entry name" value="FG-GAP_3"/>
    <property type="match status" value="1"/>
</dbReference>
<accession>A0A7W9GCM4</accession>
<dbReference type="AlphaFoldDB" id="A0A7W9GCM4"/>
<dbReference type="Gene3D" id="2.60.40.10">
    <property type="entry name" value="Immunoglobulins"/>
    <property type="match status" value="1"/>
</dbReference>
<evidence type="ECO:0000313" key="3">
    <source>
        <dbReference type="EMBL" id="MBB5781340.1"/>
    </source>
</evidence>
<sequence length="1086" mass="115509">MMRKLLAALATSLLLVAAPVTATGQPAVAAAGADKGPIGWDVFRRLDRLPYLSPGTQTRQFTSFDRAGANVQDGFDGVYSCLRTSGTQCVIAEDTGAGEISSIWFTRDGGDVSATGTITIELDGAVVVSAPLQSLVNGQVGGPFVFPLVANADQSSGGVHIKVPMPYRQSMRVYTQHNPLFYHVTYRHFPDAEGVRRFDPTENASDVVNLLKASGTRDPKPARPGAQTVTQKASLTAGQQREFTRVTGSGAISMLRVRVPDAQATDDTLAGLRLRLDFDGRTAVDSPVGEFFGAGLGEYPVKSLLFAVDTAGGGWYTTWWPMPYRSEARVSLVNGTGRTLNDLEVQVTSAADASWADALAPGGQAGYFTTESRRGPAVRDSDWLFSDRTGRGKFVGVSHTMNGLIPEGLTREYLEGDERAYVDGALTPQLHGTGTEDFYESGWYFNRGEFTAPLAGNPAHEKAGGGCAYECDAAYRLMLSDGVEFSSALRFGIEHGPQNDKPATYGSTAFLYTQPTFGTHRTGVLDVGDAAGRAAHDYRESGAATQATLTSVYEGDEDHQTVRGVTRSTSSPVSFLLGVDAANAGVLLRRTSDQAVAGQAARVLLDGVDVGEWRQPLGNGTQRWLADTFALPASATAGKSAIRVELRPTAGAPPWTAARYAADSLVPAQHADDRAPTADEGPFLVGGDRHALHLTWREPDDDLGIREYRVYGSTSPSAQNTLLGTTRAPGFTHGPLAAGATWYYRVEAVDLSGRTAAAGPIVSGRTGTPTRTDLDKDGRDDVLTFTRGSTADVYASLSDGTRFVQDGWKWHDSFAVGQEIALTGDFDGDGRDDAVTFTRGSAADVFVSLSDGTKLVQNGWKWHDYFAAGTEIPAVGDFDGDGRDDIATFTRGDSGDVWVALSTGSGFGASRKWHDRFAIGDEIPAVGDFDGDGRDDVAAFTRGTSADVFVALSSGSVFRHDGWRWHGNFAAGSETPAVGDFDGDGRDDIATFTGGSAADVFVSLSDGGRFVENAWKWHDAFAGGDQVPGVGDVNGDGRADVIAFTRGDAADVFVATSETGRFQPAPVKWHDHFAAGTEWPQPSRIR</sequence>
<dbReference type="Gene3D" id="2.130.10.130">
    <property type="entry name" value="Integrin alpha, N-terminal"/>
    <property type="match status" value="1"/>
</dbReference>
<evidence type="ECO:0000256" key="1">
    <source>
        <dbReference type="ARBA" id="ARBA00022729"/>
    </source>
</evidence>
<dbReference type="InterPro" id="IPR028994">
    <property type="entry name" value="Integrin_alpha_N"/>
</dbReference>
<dbReference type="SUPFAM" id="SSF69318">
    <property type="entry name" value="Integrin alpha N-terminal domain"/>
    <property type="match status" value="1"/>
</dbReference>
<dbReference type="SUPFAM" id="SSF49265">
    <property type="entry name" value="Fibronectin type III"/>
    <property type="match status" value="1"/>
</dbReference>
<dbReference type="Pfam" id="PF11175">
    <property type="entry name" value="DUF2961"/>
    <property type="match status" value="1"/>
</dbReference>
<keyword evidence="4" id="KW-1185">Reference proteome</keyword>
<dbReference type="RefSeq" id="WP_185074653.1">
    <property type="nucleotide sequence ID" value="NZ_JACHMB010000001.1"/>
</dbReference>
<reference evidence="3 4" key="1">
    <citation type="submission" date="2020-08" db="EMBL/GenBank/DDBJ databases">
        <title>Sequencing the genomes of 1000 actinobacteria strains.</title>
        <authorList>
            <person name="Klenk H.-P."/>
        </authorList>
    </citation>
    <scope>NUCLEOTIDE SEQUENCE [LARGE SCALE GENOMIC DNA]</scope>
    <source>
        <strain evidence="3 4">DSM 45507</strain>
    </source>
</reference>
<dbReference type="EMBL" id="JACHMB010000001">
    <property type="protein sequence ID" value="MBB5781340.1"/>
    <property type="molecule type" value="Genomic_DNA"/>
</dbReference>
<dbReference type="PANTHER" id="PTHR46580">
    <property type="entry name" value="SENSOR KINASE-RELATED"/>
    <property type="match status" value="1"/>
</dbReference>
<dbReference type="InterPro" id="IPR021345">
    <property type="entry name" value="DUF2961"/>
</dbReference>
<organism evidence="3 4">
    <name type="scientific">Nonomuraea jabiensis</name>
    <dbReference type="NCBI Taxonomy" id="882448"/>
    <lineage>
        <taxon>Bacteria</taxon>
        <taxon>Bacillati</taxon>
        <taxon>Actinomycetota</taxon>
        <taxon>Actinomycetes</taxon>
        <taxon>Streptosporangiales</taxon>
        <taxon>Streptosporangiaceae</taxon>
        <taxon>Nonomuraea</taxon>
    </lineage>
</organism>
<keyword evidence="1 2" id="KW-0732">Signal</keyword>
<comment type="caution">
    <text evidence="3">The sequence shown here is derived from an EMBL/GenBank/DDBJ whole genome shotgun (WGS) entry which is preliminary data.</text>
</comment>
<dbReference type="Gene3D" id="2.60.120.1390">
    <property type="match status" value="3"/>
</dbReference>
<gene>
    <name evidence="3" type="ORF">HD596_008096</name>
</gene>
<feature type="chain" id="PRO_5038634886" description="Repeat domain-containing protein" evidence="2">
    <location>
        <begin position="23"/>
        <end position="1086"/>
    </location>
</feature>
<name>A0A7W9GCM4_9ACTN</name>
<dbReference type="InterPro" id="IPR036116">
    <property type="entry name" value="FN3_sf"/>
</dbReference>
<evidence type="ECO:0008006" key="5">
    <source>
        <dbReference type="Google" id="ProtNLM"/>
    </source>
</evidence>
<proteinExistence type="predicted"/>
<dbReference type="Gene3D" id="2.40.128.340">
    <property type="match status" value="1"/>
</dbReference>
<feature type="signal peptide" evidence="2">
    <location>
        <begin position="1"/>
        <end position="22"/>
    </location>
</feature>
<evidence type="ECO:0000256" key="2">
    <source>
        <dbReference type="SAM" id="SignalP"/>
    </source>
</evidence>